<organism evidence="10 11">
    <name type="scientific">Candidatus Segetimicrobium genomatis</name>
    <dbReference type="NCBI Taxonomy" id="2569760"/>
    <lineage>
        <taxon>Bacteria</taxon>
        <taxon>Bacillati</taxon>
        <taxon>Candidatus Sysuimicrobiota</taxon>
        <taxon>Candidatus Sysuimicrobiia</taxon>
        <taxon>Candidatus Sysuimicrobiales</taxon>
        <taxon>Candidatus Segetimicrobiaceae</taxon>
        <taxon>Candidatus Segetimicrobium</taxon>
    </lineage>
</organism>
<dbReference type="Proteomes" id="UP000320048">
    <property type="component" value="Unassembled WGS sequence"/>
</dbReference>
<keyword evidence="2 7" id="KW-0813">Transport</keyword>
<evidence type="ECO:0000256" key="7">
    <source>
        <dbReference type="RuleBase" id="RU363032"/>
    </source>
</evidence>
<feature type="transmembrane region" description="Helical" evidence="7">
    <location>
        <begin position="203"/>
        <end position="226"/>
    </location>
</feature>
<evidence type="ECO:0000256" key="5">
    <source>
        <dbReference type="ARBA" id="ARBA00022989"/>
    </source>
</evidence>
<evidence type="ECO:0000256" key="3">
    <source>
        <dbReference type="ARBA" id="ARBA00022475"/>
    </source>
</evidence>
<keyword evidence="4 7" id="KW-0812">Transmembrane</keyword>
<dbReference type="GO" id="GO:0005886">
    <property type="term" value="C:plasma membrane"/>
    <property type="evidence" value="ECO:0007669"/>
    <property type="project" value="UniProtKB-SubCell"/>
</dbReference>
<dbReference type="AlphaFoldDB" id="A0A537IZQ2"/>
<comment type="subcellular location">
    <subcellularLocation>
        <location evidence="1 7">Cell membrane</location>
        <topology evidence="1 7">Multi-pass membrane protein</topology>
    </subcellularLocation>
</comment>
<dbReference type="PANTHER" id="PTHR30151">
    <property type="entry name" value="ALKANE SULFONATE ABC TRANSPORTER-RELATED, MEMBRANE SUBUNIT"/>
    <property type="match status" value="1"/>
</dbReference>
<dbReference type="SUPFAM" id="SSF161098">
    <property type="entry name" value="MetI-like"/>
    <property type="match status" value="1"/>
</dbReference>
<comment type="similarity">
    <text evidence="7">Belongs to the binding-protein-dependent transport system permease family.</text>
</comment>
<dbReference type="InterPro" id="IPR000515">
    <property type="entry name" value="MetI-like"/>
</dbReference>
<dbReference type="GO" id="GO:0055085">
    <property type="term" value="P:transmembrane transport"/>
    <property type="evidence" value="ECO:0007669"/>
    <property type="project" value="InterPro"/>
</dbReference>
<dbReference type="Pfam" id="PF00528">
    <property type="entry name" value="BPD_transp_1"/>
    <property type="match status" value="1"/>
</dbReference>
<accession>A0A537IZQ2</accession>
<sequence>MAGVGRPPVSARAVARPATAAPRARRRRGEASWRRYAVSVGTFVGVLAAWQVIIVVFRVPDYIAPSPLQVIATLRTENGTLLKNTWPTLIETILGFAAGNLVAISAAVGFVHNRTFRHSVYPIAVTVRTLPIVAISPILVLMLGNGYAPKVAIAALITFFPTLVNMADGLAAVDQQALELMRVLSASRWEVFRYLRWPNSLPYLFSALRIASTAALLGAIVGEWIGSNTGLGYLIIAATADYRTPLLYATMTVASALALLMFNLVTVIEHYAMPWRRTNTRLE</sequence>
<keyword evidence="3" id="KW-1003">Cell membrane</keyword>
<feature type="transmembrane region" description="Helical" evidence="7">
    <location>
        <begin position="151"/>
        <end position="173"/>
    </location>
</feature>
<keyword evidence="6 7" id="KW-0472">Membrane</keyword>
<evidence type="ECO:0000256" key="8">
    <source>
        <dbReference type="SAM" id="MobiDB-lite"/>
    </source>
</evidence>
<evidence type="ECO:0000256" key="1">
    <source>
        <dbReference type="ARBA" id="ARBA00004651"/>
    </source>
</evidence>
<name>A0A537IZQ2_9BACT</name>
<evidence type="ECO:0000259" key="9">
    <source>
        <dbReference type="PROSITE" id="PS50928"/>
    </source>
</evidence>
<proteinExistence type="inferred from homology"/>
<feature type="domain" description="ABC transmembrane type-1" evidence="9">
    <location>
        <begin position="81"/>
        <end position="269"/>
    </location>
</feature>
<feature type="compositionally biased region" description="Low complexity" evidence="8">
    <location>
        <begin position="1"/>
        <end position="22"/>
    </location>
</feature>
<feature type="transmembrane region" description="Helical" evidence="7">
    <location>
        <begin position="89"/>
        <end position="111"/>
    </location>
</feature>
<evidence type="ECO:0000256" key="4">
    <source>
        <dbReference type="ARBA" id="ARBA00022692"/>
    </source>
</evidence>
<comment type="caution">
    <text evidence="10">The sequence shown here is derived from an EMBL/GenBank/DDBJ whole genome shotgun (WGS) entry which is preliminary data.</text>
</comment>
<evidence type="ECO:0000256" key="2">
    <source>
        <dbReference type="ARBA" id="ARBA00022448"/>
    </source>
</evidence>
<dbReference type="EMBL" id="VBAO01000497">
    <property type="protein sequence ID" value="TMI76790.1"/>
    <property type="molecule type" value="Genomic_DNA"/>
</dbReference>
<dbReference type="PANTHER" id="PTHR30151:SF20">
    <property type="entry name" value="ABC TRANSPORTER PERMEASE PROTEIN HI_0355-RELATED"/>
    <property type="match status" value="1"/>
</dbReference>
<feature type="transmembrane region" description="Helical" evidence="7">
    <location>
        <begin position="123"/>
        <end position="145"/>
    </location>
</feature>
<keyword evidence="5 7" id="KW-1133">Transmembrane helix</keyword>
<dbReference type="PROSITE" id="PS50928">
    <property type="entry name" value="ABC_TM1"/>
    <property type="match status" value="1"/>
</dbReference>
<evidence type="ECO:0000313" key="10">
    <source>
        <dbReference type="EMBL" id="TMI76790.1"/>
    </source>
</evidence>
<protein>
    <submittedName>
        <fullName evidence="10">ABC transporter permease</fullName>
    </submittedName>
</protein>
<dbReference type="Gene3D" id="1.10.3720.10">
    <property type="entry name" value="MetI-like"/>
    <property type="match status" value="1"/>
</dbReference>
<gene>
    <name evidence="10" type="ORF">E6H04_14715</name>
</gene>
<dbReference type="InterPro" id="IPR035906">
    <property type="entry name" value="MetI-like_sf"/>
</dbReference>
<feature type="transmembrane region" description="Helical" evidence="7">
    <location>
        <begin position="36"/>
        <end position="57"/>
    </location>
</feature>
<reference evidence="10 11" key="1">
    <citation type="journal article" date="2019" name="Nat. Microbiol.">
        <title>Mediterranean grassland soil C-N compound turnover is dependent on rainfall and depth, and is mediated by genomically divergent microorganisms.</title>
        <authorList>
            <person name="Diamond S."/>
            <person name="Andeer P.F."/>
            <person name="Li Z."/>
            <person name="Crits-Christoph A."/>
            <person name="Burstein D."/>
            <person name="Anantharaman K."/>
            <person name="Lane K.R."/>
            <person name="Thomas B.C."/>
            <person name="Pan C."/>
            <person name="Northen T.R."/>
            <person name="Banfield J.F."/>
        </authorList>
    </citation>
    <scope>NUCLEOTIDE SEQUENCE [LARGE SCALE GENOMIC DNA]</scope>
    <source>
        <strain evidence="10">NP_7</strain>
    </source>
</reference>
<dbReference type="CDD" id="cd06261">
    <property type="entry name" value="TM_PBP2"/>
    <property type="match status" value="1"/>
</dbReference>
<evidence type="ECO:0000313" key="11">
    <source>
        <dbReference type="Proteomes" id="UP000320048"/>
    </source>
</evidence>
<feature type="region of interest" description="Disordered" evidence="8">
    <location>
        <begin position="1"/>
        <end position="26"/>
    </location>
</feature>
<feature type="transmembrane region" description="Helical" evidence="7">
    <location>
        <begin position="246"/>
        <end position="268"/>
    </location>
</feature>
<evidence type="ECO:0000256" key="6">
    <source>
        <dbReference type="ARBA" id="ARBA00023136"/>
    </source>
</evidence>